<dbReference type="EMBL" id="LKTS01000045">
    <property type="protein sequence ID" value="PKD16627.1"/>
    <property type="molecule type" value="Genomic_DNA"/>
</dbReference>
<evidence type="ECO:0000313" key="2">
    <source>
        <dbReference type="Proteomes" id="UP000232673"/>
    </source>
</evidence>
<evidence type="ECO:0000313" key="1">
    <source>
        <dbReference type="EMBL" id="PKD16627.1"/>
    </source>
</evidence>
<gene>
    <name evidence="1" type="ORF">APR41_07395</name>
</gene>
<reference evidence="1 2" key="1">
    <citation type="submission" date="2015-10" db="EMBL/GenBank/DDBJ databases">
        <title>Draft genome sequence of Salegentibacter salinarum KCTC 12975.</title>
        <authorList>
            <person name="Lin W."/>
            <person name="Zheng Q."/>
        </authorList>
    </citation>
    <scope>NUCLEOTIDE SEQUENCE [LARGE SCALE GENOMIC DNA]</scope>
    <source>
        <strain evidence="1 2">KCTC 12975</strain>
    </source>
</reference>
<protein>
    <submittedName>
        <fullName evidence="1">Uncharacterized protein</fullName>
    </submittedName>
</protein>
<dbReference type="RefSeq" id="WP_079712804.1">
    <property type="nucleotide sequence ID" value="NZ_FUZC01000005.1"/>
</dbReference>
<name>A0A2N0TPG2_9FLAO</name>
<dbReference type="Proteomes" id="UP000232673">
    <property type="component" value="Unassembled WGS sequence"/>
</dbReference>
<dbReference type="OrthoDB" id="1440186at2"/>
<comment type="caution">
    <text evidence="1">The sequence shown here is derived from an EMBL/GenBank/DDBJ whole genome shotgun (WGS) entry which is preliminary data.</text>
</comment>
<accession>A0A2N0TPG2</accession>
<sequence>MLLSSGIFLSSTTIFDQERNTVREGYENVRPFRIVVKSGIPNLLSGHIEYVLPLLNRKFAVSADYSKINMDTGDFGFEAEGDNEILEQEFDCLELGLHYYFLKREKVCMPVSLIQIMV</sequence>
<proteinExistence type="predicted"/>
<keyword evidence="2" id="KW-1185">Reference proteome</keyword>
<dbReference type="STRING" id="447422.SAMN05660903_01716"/>
<organism evidence="1 2">
    <name type="scientific">Salegentibacter salinarum</name>
    <dbReference type="NCBI Taxonomy" id="447422"/>
    <lineage>
        <taxon>Bacteria</taxon>
        <taxon>Pseudomonadati</taxon>
        <taxon>Bacteroidota</taxon>
        <taxon>Flavobacteriia</taxon>
        <taxon>Flavobacteriales</taxon>
        <taxon>Flavobacteriaceae</taxon>
        <taxon>Salegentibacter</taxon>
    </lineage>
</organism>
<dbReference type="AlphaFoldDB" id="A0A2N0TPG2"/>